<dbReference type="GO" id="GO:0016012">
    <property type="term" value="C:sarcoglycan complex"/>
    <property type="evidence" value="ECO:0007669"/>
    <property type="project" value="InterPro"/>
</dbReference>
<keyword evidence="6" id="KW-1185">Reference proteome</keyword>
<accession>A0A1W4WL98</accession>
<dbReference type="GeneID" id="108734250"/>
<dbReference type="RefSeq" id="XP_018321232.1">
    <property type="nucleotide sequence ID" value="XM_018465730.2"/>
</dbReference>
<evidence type="ECO:0000313" key="6">
    <source>
        <dbReference type="Proteomes" id="UP000192223"/>
    </source>
</evidence>
<keyword evidence="2" id="KW-1133">Transmembrane helix</keyword>
<protein>
    <submittedName>
        <fullName evidence="7">Alpha-sarcoglycan isoform X1</fullName>
    </submittedName>
</protein>
<feature type="signal peptide" evidence="3">
    <location>
        <begin position="1"/>
        <end position="18"/>
    </location>
</feature>
<organism evidence="6 7">
    <name type="scientific">Agrilus planipennis</name>
    <name type="common">Emerald ash borer</name>
    <name type="synonym">Agrilus marcopoli</name>
    <dbReference type="NCBI Taxonomy" id="224129"/>
    <lineage>
        <taxon>Eukaryota</taxon>
        <taxon>Metazoa</taxon>
        <taxon>Ecdysozoa</taxon>
        <taxon>Arthropoda</taxon>
        <taxon>Hexapoda</taxon>
        <taxon>Insecta</taxon>
        <taxon>Pterygota</taxon>
        <taxon>Neoptera</taxon>
        <taxon>Endopterygota</taxon>
        <taxon>Coleoptera</taxon>
        <taxon>Polyphaga</taxon>
        <taxon>Elateriformia</taxon>
        <taxon>Buprestoidea</taxon>
        <taxon>Buprestidae</taxon>
        <taxon>Agrilinae</taxon>
        <taxon>Agrilus</taxon>
    </lineage>
</organism>
<evidence type="ECO:0000256" key="3">
    <source>
        <dbReference type="SAM" id="SignalP"/>
    </source>
</evidence>
<dbReference type="InterPro" id="IPR048346">
    <property type="entry name" value="Sarcoglycan_N"/>
</dbReference>
<dbReference type="Proteomes" id="UP000192223">
    <property type="component" value="Unplaced"/>
</dbReference>
<dbReference type="PANTHER" id="PTHR10132:SF14">
    <property type="entry name" value="SARCOGLYCAN ALPHA, ISOFORM C"/>
    <property type="match status" value="1"/>
</dbReference>
<feature type="chain" id="PRO_5010720867" evidence="3">
    <location>
        <begin position="19"/>
        <end position="421"/>
    </location>
</feature>
<dbReference type="AlphaFoldDB" id="A0A1W4WL98"/>
<evidence type="ECO:0000259" key="4">
    <source>
        <dbReference type="Pfam" id="PF05510"/>
    </source>
</evidence>
<dbReference type="InterPro" id="IPR048347">
    <property type="entry name" value="Sarcoglycan_C"/>
</dbReference>
<evidence type="ECO:0000313" key="7">
    <source>
        <dbReference type="RefSeq" id="XP_018321232.1"/>
    </source>
</evidence>
<sequence>MVNHRLVLFLGLLQLGLTENVLMTEVFEITVDPFMFNWTLEDVNNQYVYQPSLLNSPDLPSWVNYRYSERHQAGFLFGVPPNKHNAEILLQIIALNRKNYETRQSVLPIRITEKLNPARNEVQLKIDNLNVEDMFDTERMNRLKDVFRKKLWRESDEDLYVTFLASAIQMGARLPPNPKEGEGVVIRIGSIAPFSMELIELQAEVKPLEKVPLCPRDFKRTTVERYFREAGFALDWCTFRLFPDNSSSVLQSTTTVEKLSSNGREYNFEDHWESFSRGTIPRRSYSKEFAFSVLLPLFLLVLLGLLLSLVLCFHHEGIEDEESEVFFENIFHICTDYFHKKRFKEMERKATDTETNKISNDHFALETAINDLPSLNGLNFSPNLSIKSRSITGSPTFPLSSDVHMRPSPPPYVRPKFKPGL</sequence>
<dbReference type="InParanoid" id="A0A1W4WL98"/>
<dbReference type="KEGG" id="apln:108734250"/>
<evidence type="ECO:0000256" key="2">
    <source>
        <dbReference type="SAM" id="Phobius"/>
    </source>
</evidence>
<name>A0A1W4WL98_AGRPL</name>
<keyword evidence="2" id="KW-0812">Transmembrane</keyword>
<dbReference type="FunCoup" id="A0A1W4WL98">
    <property type="interactions" value="61"/>
</dbReference>
<feature type="domain" description="Sarcoglycan alpha/epsilon N-terminal" evidence="4">
    <location>
        <begin position="23"/>
        <end position="109"/>
    </location>
</feature>
<feature type="domain" description="Sarcoglycan alpha/epsilon second" evidence="5">
    <location>
        <begin position="118"/>
        <end position="241"/>
    </location>
</feature>
<dbReference type="STRING" id="224129.A0A1W4WL98"/>
<dbReference type="InterPro" id="IPR008908">
    <property type="entry name" value="Sarcoglycan_alpha/epsilon"/>
</dbReference>
<evidence type="ECO:0000256" key="1">
    <source>
        <dbReference type="SAM" id="MobiDB-lite"/>
    </source>
</evidence>
<dbReference type="Pfam" id="PF20989">
    <property type="entry name" value="Sarcoglycan_2_C"/>
    <property type="match status" value="1"/>
</dbReference>
<proteinExistence type="predicted"/>
<evidence type="ECO:0000259" key="5">
    <source>
        <dbReference type="Pfam" id="PF20989"/>
    </source>
</evidence>
<dbReference type="PANTHER" id="PTHR10132">
    <property type="entry name" value="ALPHA-/EPSILON-SARCOGLYCAN FAMILY MEMBER"/>
    <property type="match status" value="1"/>
</dbReference>
<gene>
    <name evidence="7" type="primary">LOC108734250</name>
</gene>
<dbReference type="OrthoDB" id="10019906at2759"/>
<feature type="region of interest" description="Disordered" evidence="1">
    <location>
        <begin position="398"/>
        <end position="421"/>
    </location>
</feature>
<feature type="transmembrane region" description="Helical" evidence="2">
    <location>
        <begin position="289"/>
        <end position="313"/>
    </location>
</feature>
<keyword evidence="3" id="KW-0732">Signal</keyword>
<reference evidence="7" key="1">
    <citation type="submission" date="2025-08" db="UniProtKB">
        <authorList>
            <consortium name="RefSeq"/>
        </authorList>
    </citation>
    <scope>IDENTIFICATION</scope>
    <source>
        <tissue evidence="7">Entire body</tissue>
    </source>
</reference>
<keyword evidence="2" id="KW-0472">Membrane</keyword>
<dbReference type="Pfam" id="PF05510">
    <property type="entry name" value="Sarcoglycan_2"/>
    <property type="match status" value="1"/>
</dbReference>